<accession>A0A174NTN5</accession>
<dbReference type="Proteomes" id="UP000095564">
    <property type="component" value="Unassembled WGS sequence"/>
</dbReference>
<name>A0A174NTN5_ANAHA</name>
<organism evidence="1 2">
    <name type="scientific">Anaerostipes hadrus</name>
    <dbReference type="NCBI Taxonomy" id="649756"/>
    <lineage>
        <taxon>Bacteria</taxon>
        <taxon>Bacillati</taxon>
        <taxon>Bacillota</taxon>
        <taxon>Clostridia</taxon>
        <taxon>Lachnospirales</taxon>
        <taxon>Lachnospiraceae</taxon>
        <taxon>Anaerostipes</taxon>
    </lineage>
</organism>
<evidence type="ECO:0000313" key="2">
    <source>
        <dbReference type="Proteomes" id="UP000095564"/>
    </source>
</evidence>
<evidence type="ECO:0000313" key="1">
    <source>
        <dbReference type="EMBL" id="CUP52074.1"/>
    </source>
</evidence>
<dbReference type="RefSeq" id="WP_055160073.1">
    <property type="nucleotide sequence ID" value="NZ_CZAU01000013.1"/>
</dbReference>
<protein>
    <submittedName>
        <fullName evidence="1">Uncharacterized protein</fullName>
    </submittedName>
</protein>
<proteinExistence type="predicted"/>
<sequence>MMKIEKEELGEKMYDAFMLLAIIALIVCLCLADKPHTDTITEKRETVTVQDKFSELDTSEMVLIQFADTEYYLTVSMKNDTDLHDVEVSKRQYHSIGKGSKVKCIVTYRNGKIDDIEIDED</sequence>
<reference evidence="1 2" key="1">
    <citation type="submission" date="2015-09" db="EMBL/GenBank/DDBJ databases">
        <authorList>
            <consortium name="Pathogen Informatics"/>
        </authorList>
    </citation>
    <scope>NUCLEOTIDE SEQUENCE [LARGE SCALE GENOMIC DNA]</scope>
    <source>
        <strain evidence="1 2">2789STDY5834908</strain>
    </source>
</reference>
<dbReference type="AlphaFoldDB" id="A0A174NTN5"/>
<dbReference type="EMBL" id="CZAU01000013">
    <property type="protein sequence ID" value="CUP52074.1"/>
    <property type="molecule type" value="Genomic_DNA"/>
</dbReference>
<gene>
    <name evidence="1" type="ORF">ERS852520_01550</name>
</gene>